<evidence type="ECO:0000256" key="1">
    <source>
        <dbReference type="SAM" id="MobiDB-lite"/>
    </source>
</evidence>
<reference evidence="2 3" key="1">
    <citation type="submission" date="2013-10" db="EMBL/GenBank/DDBJ databases">
        <title>The Genome Sequence of Helicobacter canis NCTC 12740.</title>
        <authorList>
            <consortium name="The Broad Institute Genomics Platform"/>
            <person name="Earl A."/>
            <person name="Fox J.G."/>
            <person name="Shen Z."/>
            <person name="Young S.K."/>
            <person name="Zeng Q."/>
            <person name="Gargeya S."/>
            <person name="Fitzgerald M."/>
            <person name="Abouelleil A."/>
            <person name="Alvarado L."/>
            <person name="Chapman S.B."/>
            <person name="Gainer-Dewar J."/>
            <person name="Goldberg J."/>
            <person name="Griggs A."/>
            <person name="Gujja S."/>
            <person name="Hansen M."/>
            <person name="Howarth C."/>
            <person name="Imamovic A."/>
            <person name="Ireland A."/>
            <person name="Larimer J."/>
            <person name="McCowan C."/>
            <person name="Murphy C."/>
            <person name="Pearson M."/>
            <person name="Poon T.W."/>
            <person name="Priest M."/>
            <person name="Roberts A."/>
            <person name="Saif S."/>
            <person name="Shea T."/>
            <person name="Sykes S."/>
            <person name="Wortman J."/>
            <person name="Nusbaum C."/>
            <person name="Birren B."/>
        </authorList>
    </citation>
    <scope>NUCLEOTIDE SEQUENCE [LARGE SCALE GENOMIC DNA]</scope>
    <source>
        <strain evidence="2 3">NCTC 12740</strain>
    </source>
</reference>
<organism evidence="2 3">
    <name type="scientific">Helicobacter canis NCTC 12740</name>
    <dbReference type="NCBI Taxonomy" id="1357399"/>
    <lineage>
        <taxon>Bacteria</taxon>
        <taxon>Pseudomonadati</taxon>
        <taxon>Campylobacterota</taxon>
        <taxon>Epsilonproteobacteria</taxon>
        <taxon>Campylobacterales</taxon>
        <taxon>Helicobacteraceae</taxon>
        <taxon>Helicobacter</taxon>
    </lineage>
</organism>
<accession>V8CJR2</accession>
<protein>
    <submittedName>
        <fullName evidence="2">Uncharacterized protein</fullName>
    </submittedName>
</protein>
<dbReference type="STRING" id="1357399.HMPREF2087_00502"/>
<evidence type="ECO:0000313" key="2">
    <source>
        <dbReference type="EMBL" id="ETD27584.1"/>
    </source>
</evidence>
<feature type="compositionally biased region" description="Basic and acidic residues" evidence="1">
    <location>
        <begin position="65"/>
        <end position="74"/>
    </location>
</feature>
<comment type="caution">
    <text evidence="2">The sequence shown here is derived from an EMBL/GenBank/DDBJ whole genome shotgun (WGS) entry which is preliminary data.</text>
</comment>
<keyword evidence="3" id="KW-1185">Reference proteome</keyword>
<dbReference type="HOGENOM" id="CLU_2180200_0_0_7"/>
<proteinExistence type="predicted"/>
<gene>
    <name evidence="2" type="ORF">HMPREF2087_00502</name>
</gene>
<evidence type="ECO:0000313" key="3">
    <source>
        <dbReference type="Proteomes" id="UP000018688"/>
    </source>
</evidence>
<dbReference type="Proteomes" id="UP000018688">
    <property type="component" value="Unassembled WGS sequence"/>
</dbReference>
<sequence length="109" mass="11938">MDCHDFASAKSRNDGNHVFDTTPQAAGFCVFYPNAASKKADSRSEAQNLKTPAKDSRICDEKPLLFKPRKEDKTSGLSTQCGAEIKGLSRKAESPQAQKPMPKPQRLAL</sequence>
<dbReference type="EMBL" id="AZJJ01000001">
    <property type="protein sequence ID" value="ETD27584.1"/>
    <property type="molecule type" value="Genomic_DNA"/>
</dbReference>
<dbReference type="AlphaFoldDB" id="V8CJR2"/>
<dbReference type="PATRIC" id="fig|1357399.3.peg.526"/>
<name>V8CJR2_9HELI</name>
<feature type="region of interest" description="Disordered" evidence="1">
    <location>
        <begin position="65"/>
        <end position="109"/>
    </location>
</feature>